<dbReference type="Proteomes" id="UP000626697">
    <property type="component" value="Unassembled WGS sequence"/>
</dbReference>
<reference evidence="2 3" key="1">
    <citation type="submission" date="2020-08" db="EMBL/GenBank/DDBJ databases">
        <title>Genomic Encyclopedia of Type Strains, Phase IV (KMG-IV): sequencing the most valuable type-strain genomes for metagenomic binning, comparative biology and taxonomic classification.</title>
        <authorList>
            <person name="Goeker M."/>
        </authorList>
    </citation>
    <scope>NUCLEOTIDE SEQUENCE [LARGE SCALE GENOMIC DNA]</scope>
    <source>
        <strain evidence="2 3">DSM 105481</strain>
    </source>
</reference>
<feature type="compositionally biased region" description="Acidic residues" evidence="1">
    <location>
        <begin position="17"/>
        <end position="30"/>
    </location>
</feature>
<evidence type="ECO:0000256" key="1">
    <source>
        <dbReference type="SAM" id="MobiDB-lite"/>
    </source>
</evidence>
<dbReference type="EMBL" id="JACJHX010000002">
    <property type="protein sequence ID" value="MBA9025826.1"/>
    <property type="molecule type" value="Genomic_DNA"/>
</dbReference>
<protein>
    <submittedName>
        <fullName evidence="2">Uncharacterized protein</fullName>
    </submittedName>
</protein>
<evidence type="ECO:0000313" key="3">
    <source>
        <dbReference type="Proteomes" id="UP000626697"/>
    </source>
</evidence>
<feature type="compositionally biased region" description="Basic and acidic residues" evidence="1">
    <location>
        <begin position="1"/>
        <end position="16"/>
    </location>
</feature>
<sequence>MDKKRRLKVDDSTDQMKEEEENIQLDEDDNPIMHDEYFQNRINTDHL</sequence>
<dbReference type="RefSeq" id="WP_154664010.1">
    <property type="nucleotide sequence ID" value="NZ_JACJHX010000002.1"/>
</dbReference>
<proteinExistence type="predicted"/>
<accession>A0ABR6CLN0</accession>
<keyword evidence="3" id="KW-1185">Reference proteome</keyword>
<comment type="caution">
    <text evidence="2">The sequence shown here is derived from an EMBL/GenBank/DDBJ whole genome shotgun (WGS) entry which is preliminary data.</text>
</comment>
<feature type="region of interest" description="Disordered" evidence="1">
    <location>
        <begin position="1"/>
        <end position="32"/>
    </location>
</feature>
<name>A0ABR6CLN0_9BACI</name>
<organism evidence="2 3">
    <name type="scientific">Peribacillus huizhouensis</name>
    <dbReference type="NCBI Taxonomy" id="1501239"/>
    <lineage>
        <taxon>Bacteria</taxon>
        <taxon>Bacillati</taxon>
        <taxon>Bacillota</taxon>
        <taxon>Bacilli</taxon>
        <taxon>Bacillales</taxon>
        <taxon>Bacillaceae</taxon>
        <taxon>Peribacillus</taxon>
    </lineage>
</organism>
<evidence type="ECO:0000313" key="2">
    <source>
        <dbReference type="EMBL" id="MBA9025826.1"/>
    </source>
</evidence>
<gene>
    <name evidence="2" type="ORF">HNP81_001109</name>
</gene>